<gene>
    <name evidence="1" type="ORF">KK083_20290</name>
</gene>
<organism evidence="1 2">
    <name type="scientific">Chryseosolibacter histidini</name>
    <dbReference type="NCBI Taxonomy" id="2782349"/>
    <lineage>
        <taxon>Bacteria</taxon>
        <taxon>Pseudomonadati</taxon>
        <taxon>Bacteroidota</taxon>
        <taxon>Cytophagia</taxon>
        <taxon>Cytophagales</taxon>
        <taxon>Chryseotaleaceae</taxon>
        <taxon>Chryseosolibacter</taxon>
    </lineage>
</organism>
<keyword evidence="2" id="KW-1185">Reference proteome</keyword>
<protein>
    <recommendedName>
        <fullName evidence="3">RHS repeat protein</fullName>
    </recommendedName>
</protein>
<evidence type="ECO:0000313" key="2">
    <source>
        <dbReference type="Proteomes" id="UP001319200"/>
    </source>
</evidence>
<comment type="caution">
    <text evidence="1">The sequence shown here is derived from an EMBL/GenBank/DDBJ whole genome shotgun (WGS) entry which is preliminary data.</text>
</comment>
<reference evidence="1 2" key="1">
    <citation type="submission" date="2021-05" db="EMBL/GenBank/DDBJ databases">
        <title>A Polyphasic approach of four new species of the genus Ohtaekwangia: Ohtaekwangia histidinii sp. nov., Ohtaekwangia cretensis sp. nov., Ohtaekwangia indiensis sp. nov., Ohtaekwangia reichenbachii sp. nov. from diverse environment.</title>
        <authorList>
            <person name="Octaviana S."/>
        </authorList>
    </citation>
    <scope>NUCLEOTIDE SEQUENCE [LARGE SCALE GENOMIC DNA]</scope>
    <source>
        <strain evidence="1 2">PWU4</strain>
    </source>
</reference>
<sequence>MTLDRNKDITAITYNHLNLPDKVTKSTGEYVKYTYDATGRKLSQGVYNASNVLQKKSDYAVSSFMRMIR</sequence>
<proteinExistence type="predicted"/>
<name>A0AAP2GPL6_9BACT</name>
<dbReference type="Proteomes" id="UP001319200">
    <property type="component" value="Unassembled WGS sequence"/>
</dbReference>
<dbReference type="AlphaFoldDB" id="A0AAP2GPL6"/>
<accession>A0AAP2GPL6</accession>
<dbReference type="EMBL" id="JAHESF010000023">
    <property type="protein sequence ID" value="MBT1699248.1"/>
    <property type="molecule type" value="Genomic_DNA"/>
</dbReference>
<dbReference type="RefSeq" id="WP_254167039.1">
    <property type="nucleotide sequence ID" value="NZ_JAHESF010000023.1"/>
</dbReference>
<evidence type="ECO:0000313" key="1">
    <source>
        <dbReference type="EMBL" id="MBT1699248.1"/>
    </source>
</evidence>
<evidence type="ECO:0008006" key="3">
    <source>
        <dbReference type="Google" id="ProtNLM"/>
    </source>
</evidence>
<dbReference type="Gene3D" id="2.180.10.10">
    <property type="entry name" value="RHS repeat-associated core"/>
    <property type="match status" value="1"/>
</dbReference>